<dbReference type="InterPro" id="IPR009989">
    <property type="entry name" value="TrbM"/>
</dbReference>
<accession>A0ABT2PKT2</accession>
<evidence type="ECO:0000256" key="1">
    <source>
        <dbReference type="SAM" id="SignalP"/>
    </source>
</evidence>
<sequence>MERRYFTAAATVLAAFLGGAAQAQDELSGDTRLACEAVLCLSTGSPPAECAPALRRYFSISHRRLAQTIRLRDSFLRLCPTAQQTPQMSALITAQAQGAGRCDAAALNAALQGAERGAVQVDNRLPAHCMAYVTHAYTDFTGTLPRYVGVPERGGHWVAPLEYAHAQRVYDARILAEDAARASDGGGS</sequence>
<dbReference type="EMBL" id="JAODYH010000004">
    <property type="protein sequence ID" value="MCT9811086.1"/>
    <property type="molecule type" value="Genomic_DNA"/>
</dbReference>
<reference evidence="2 3" key="1">
    <citation type="submission" date="2022-09" db="EMBL/GenBank/DDBJ databases">
        <title>Draft genome of isolate Be4.</title>
        <authorList>
            <person name="Sanchez-Castro I."/>
            <person name="Martinez-Rodriguez P."/>
            <person name="Descostes M."/>
            <person name="Merroun M."/>
        </authorList>
    </citation>
    <scope>NUCLEOTIDE SEQUENCE [LARGE SCALE GENOMIC DNA]</scope>
    <source>
        <strain evidence="2 3">Be4</strain>
    </source>
</reference>
<evidence type="ECO:0000313" key="2">
    <source>
        <dbReference type="EMBL" id="MCT9811086.1"/>
    </source>
</evidence>
<keyword evidence="1" id="KW-0732">Signal</keyword>
<gene>
    <name evidence="2" type="ORF">N0K08_10615</name>
</gene>
<dbReference type="Pfam" id="PF07424">
    <property type="entry name" value="TrbM"/>
    <property type="match status" value="1"/>
</dbReference>
<organism evidence="2 3">
    <name type="scientific">Acidovorax bellezanensis</name>
    <dbReference type="NCBI Taxonomy" id="2976702"/>
    <lineage>
        <taxon>Bacteria</taxon>
        <taxon>Pseudomonadati</taxon>
        <taxon>Pseudomonadota</taxon>
        <taxon>Betaproteobacteria</taxon>
        <taxon>Burkholderiales</taxon>
        <taxon>Comamonadaceae</taxon>
        <taxon>Acidovorax</taxon>
    </lineage>
</organism>
<evidence type="ECO:0000313" key="3">
    <source>
        <dbReference type="Proteomes" id="UP001525968"/>
    </source>
</evidence>
<dbReference type="RefSeq" id="WP_261500262.1">
    <property type="nucleotide sequence ID" value="NZ_JAODYH010000004.1"/>
</dbReference>
<name>A0ABT2PKT2_9BURK</name>
<protein>
    <submittedName>
        <fullName evidence="2">TrbM/KikA/MpfK family conjugal transfer protein</fullName>
    </submittedName>
</protein>
<feature type="chain" id="PRO_5047333031" evidence="1">
    <location>
        <begin position="24"/>
        <end position="188"/>
    </location>
</feature>
<feature type="signal peptide" evidence="1">
    <location>
        <begin position="1"/>
        <end position="23"/>
    </location>
</feature>
<dbReference type="Proteomes" id="UP001525968">
    <property type="component" value="Unassembled WGS sequence"/>
</dbReference>
<proteinExistence type="predicted"/>
<comment type="caution">
    <text evidence="2">The sequence shown here is derived from an EMBL/GenBank/DDBJ whole genome shotgun (WGS) entry which is preliminary data.</text>
</comment>
<keyword evidence="3" id="KW-1185">Reference proteome</keyword>